<reference evidence="1 2" key="1">
    <citation type="submission" date="2024-01" db="EMBL/GenBank/DDBJ databases">
        <authorList>
            <person name="Alioto T."/>
            <person name="Alioto T."/>
            <person name="Gomez Garrido J."/>
        </authorList>
    </citation>
    <scope>NUCLEOTIDE SEQUENCE [LARGE SCALE GENOMIC DNA]</scope>
</reference>
<comment type="caution">
    <text evidence="1">The sequence shown here is derived from an EMBL/GenBank/DDBJ whole genome shotgun (WGS) entry which is preliminary data.</text>
</comment>
<proteinExistence type="predicted"/>
<sequence>MSHPNPTGRLAHWSLRLQHFDFTIVHKPVAHNNVPYALFRNPLPRSCDTPTDLLPEYAVVGSLDLHALPP</sequence>
<evidence type="ECO:0000313" key="1">
    <source>
        <dbReference type="EMBL" id="CAK6982228.1"/>
    </source>
</evidence>
<evidence type="ECO:0000313" key="2">
    <source>
        <dbReference type="Proteomes" id="UP001314229"/>
    </source>
</evidence>
<organism evidence="1 2">
    <name type="scientific">Scomber scombrus</name>
    <name type="common">Atlantic mackerel</name>
    <name type="synonym">Scomber vernalis</name>
    <dbReference type="NCBI Taxonomy" id="13677"/>
    <lineage>
        <taxon>Eukaryota</taxon>
        <taxon>Metazoa</taxon>
        <taxon>Chordata</taxon>
        <taxon>Craniata</taxon>
        <taxon>Vertebrata</taxon>
        <taxon>Euteleostomi</taxon>
        <taxon>Actinopterygii</taxon>
        <taxon>Neopterygii</taxon>
        <taxon>Teleostei</taxon>
        <taxon>Neoteleostei</taxon>
        <taxon>Acanthomorphata</taxon>
        <taxon>Pelagiaria</taxon>
        <taxon>Scombriformes</taxon>
        <taxon>Scombridae</taxon>
        <taxon>Scomber</taxon>
    </lineage>
</organism>
<feature type="non-terminal residue" evidence="1">
    <location>
        <position position="70"/>
    </location>
</feature>
<dbReference type="AlphaFoldDB" id="A0AAV1QFC5"/>
<dbReference type="EMBL" id="CAWUFR010000971">
    <property type="protein sequence ID" value="CAK6982228.1"/>
    <property type="molecule type" value="Genomic_DNA"/>
</dbReference>
<accession>A0AAV1QFC5</accession>
<keyword evidence="2" id="KW-1185">Reference proteome</keyword>
<name>A0AAV1QFC5_SCOSC</name>
<protein>
    <submittedName>
        <fullName evidence="1">Unnamed protein product</fullName>
    </submittedName>
</protein>
<gene>
    <name evidence="1" type="ORF">FSCOSCO3_A020718</name>
</gene>
<dbReference type="Proteomes" id="UP001314229">
    <property type="component" value="Unassembled WGS sequence"/>
</dbReference>